<dbReference type="Gene3D" id="3.20.20.140">
    <property type="entry name" value="Metal-dependent hydrolases"/>
    <property type="match status" value="1"/>
</dbReference>
<dbReference type="EMBL" id="JACRTE010000003">
    <property type="protein sequence ID" value="MBC8595907.1"/>
    <property type="molecule type" value="Genomic_DNA"/>
</dbReference>
<name>A0A926FAV0_9FIRM</name>
<gene>
    <name evidence="1" type="ORF">H8706_03365</name>
</gene>
<evidence type="ECO:0000313" key="2">
    <source>
        <dbReference type="Proteomes" id="UP000647416"/>
    </source>
</evidence>
<dbReference type="RefSeq" id="WP_262431487.1">
    <property type="nucleotide sequence ID" value="NZ_JACRTE010000003.1"/>
</dbReference>
<comment type="caution">
    <text evidence="1">The sequence shown here is derived from an EMBL/GenBank/DDBJ whole genome shotgun (WGS) entry which is preliminary data.</text>
</comment>
<accession>A0A926FAV0</accession>
<dbReference type="InterPro" id="IPR032466">
    <property type="entry name" value="Metal_Hydrolase"/>
</dbReference>
<organism evidence="1 2">
    <name type="scientific">Qingrenia yutianensis</name>
    <dbReference type="NCBI Taxonomy" id="2763676"/>
    <lineage>
        <taxon>Bacteria</taxon>
        <taxon>Bacillati</taxon>
        <taxon>Bacillota</taxon>
        <taxon>Clostridia</taxon>
        <taxon>Eubacteriales</taxon>
        <taxon>Oscillospiraceae</taxon>
        <taxon>Qingrenia</taxon>
    </lineage>
</organism>
<keyword evidence="2" id="KW-1185">Reference proteome</keyword>
<dbReference type="SUPFAM" id="SSF51556">
    <property type="entry name" value="Metallo-dependent hydrolases"/>
    <property type="match status" value="1"/>
</dbReference>
<sequence length="308" mass="35502">MKKLKKIDMHVHCIEERGIPKLSGHFYPTVKELRKIYDKIGVEKGVLLPPGTCPEFTTERLSPREAEAIAKKYNDTIGWWFLGLDPRFGSNNENTDFSHYINYYKAHGAKGISELISNISLDDGRVLNLFKHCEKCGMSVTLHFGKESHDYGVIDGLHLPKLEKVLKMFPDLKIIGHSVRFWSELDADVTEDTRDSYPAGKVEKEGRVGYLMRKYKNLYCDLSSLSGYRAMTRDKEYAYKFMEEFSDRIFYATDIHDPENINPDNPAYEMLKLSGFLDEACENGKISYDTYEKICRKNALKLLGECEE</sequence>
<evidence type="ECO:0008006" key="3">
    <source>
        <dbReference type="Google" id="ProtNLM"/>
    </source>
</evidence>
<dbReference type="Proteomes" id="UP000647416">
    <property type="component" value="Unassembled WGS sequence"/>
</dbReference>
<protein>
    <recommendedName>
        <fullName evidence="3">Amidohydrolase-related domain-containing protein</fullName>
    </recommendedName>
</protein>
<reference evidence="1" key="1">
    <citation type="submission" date="2020-08" db="EMBL/GenBank/DDBJ databases">
        <title>Genome public.</title>
        <authorList>
            <person name="Liu C."/>
            <person name="Sun Q."/>
        </authorList>
    </citation>
    <scope>NUCLEOTIDE SEQUENCE</scope>
    <source>
        <strain evidence="1">NSJ-50</strain>
    </source>
</reference>
<evidence type="ECO:0000313" key="1">
    <source>
        <dbReference type="EMBL" id="MBC8595907.1"/>
    </source>
</evidence>
<proteinExistence type="predicted"/>
<dbReference type="AlphaFoldDB" id="A0A926FAV0"/>